<accession>A0ABQ8FFL9</accession>
<dbReference type="InterPro" id="IPR003439">
    <property type="entry name" value="ABC_transporter-like_ATP-bd"/>
</dbReference>
<dbReference type="PROSITE" id="PS00211">
    <property type="entry name" value="ABC_TRANSPORTER_1"/>
    <property type="match status" value="1"/>
</dbReference>
<dbReference type="InterPro" id="IPR036640">
    <property type="entry name" value="ABC1_TM_sf"/>
</dbReference>
<dbReference type="InterPro" id="IPR017871">
    <property type="entry name" value="ABC_transporter-like_CS"/>
</dbReference>
<evidence type="ECO:0000256" key="5">
    <source>
        <dbReference type="ARBA" id="ARBA00022741"/>
    </source>
</evidence>
<protein>
    <submittedName>
        <fullName evidence="13">Uncharacterized protein</fullName>
    </submittedName>
</protein>
<dbReference type="SMART" id="SM00382">
    <property type="entry name" value="AAA"/>
    <property type="match status" value="2"/>
</dbReference>
<keyword evidence="3 10" id="KW-0812">Transmembrane</keyword>
<evidence type="ECO:0000256" key="4">
    <source>
        <dbReference type="ARBA" id="ARBA00022737"/>
    </source>
</evidence>
<feature type="compositionally biased region" description="Basic and acidic residues" evidence="9">
    <location>
        <begin position="462"/>
        <end position="487"/>
    </location>
</feature>
<dbReference type="Pfam" id="PF00664">
    <property type="entry name" value="ABC_membrane"/>
    <property type="match status" value="2"/>
</dbReference>
<feature type="transmembrane region" description="Helical" evidence="10">
    <location>
        <begin position="511"/>
        <end position="535"/>
    </location>
</feature>
<feature type="region of interest" description="Disordered" evidence="9">
    <location>
        <begin position="453"/>
        <end position="490"/>
    </location>
</feature>
<dbReference type="PROSITE" id="PS50929">
    <property type="entry name" value="ABC_TM1F"/>
    <property type="match status" value="2"/>
</dbReference>
<gene>
    <name evidence="13" type="ORF">BASA50_004382</name>
</gene>
<evidence type="ECO:0000256" key="9">
    <source>
        <dbReference type="SAM" id="MobiDB-lite"/>
    </source>
</evidence>
<dbReference type="EMBL" id="JAFCIX010000143">
    <property type="protein sequence ID" value="KAH6597465.1"/>
    <property type="molecule type" value="Genomic_DNA"/>
</dbReference>
<feature type="transmembrane region" description="Helical" evidence="10">
    <location>
        <begin position="209"/>
        <end position="228"/>
    </location>
</feature>
<evidence type="ECO:0000259" key="11">
    <source>
        <dbReference type="PROSITE" id="PS50893"/>
    </source>
</evidence>
<name>A0ABQ8FFL9_9FUNG</name>
<dbReference type="InterPro" id="IPR003593">
    <property type="entry name" value="AAA+_ATPase"/>
</dbReference>
<feature type="domain" description="ABC transmembrane type-1" evidence="12">
    <location>
        <begin position="1087"/>
        <end position="1382"/>
    </location>
</feature>
<feature type="transmembrane region" description="Helical" evidence="10">
    <location>
        <begin position="28"/>
        <end position="50"/>
    </location>
</feature>
<comment type="caution">
    <text evidence="13">The sequence shown here is derived from an EMBL/GenBank/DDBJ whole genome shotgun (WGS) entry which is preliminary data.</text>
</comment>
<sequence>MIHSADNFFSGSAYSSTNNNSSNGSLEMLNLLASLTVPVVFVLVTLTSYVRIAATMIHQRAGYLPLSLGPSQTADTHMSTTIHDEMAPVATNDADSDSDGNVGDNNTDADQQQDETTPLLQQSTLSSTWVTGTRLSLLTAALCCAVAAVESAQLLCESAVLGRANSYSDIASATANTVIWIILAVAIYWLSPAINTISYNTKHKVPSPVGPLSLLAWVNIIVHAFHIWQNTSTGSTAKRWLSLEMASIALSATLFAVEMVRSVQVESQNEDARVEHLATLTDASGERIPVPCGETTASLFSQIFFSWISPLVRKSSKISLEHADIWDLNPIDKSATIVARYTLLKDKYQSLTLKLFLIIWQRFTLTTLYCLFAAVLSLSSPFFVNRMIDFIEYPKVQPMSMGFVYAFGLFCTTILKSWANAHYFNSGRRTGIHLRTVLIAEIYQKSLRRRATASTAAGDTPAGKDKTTKKEDKADTANQKDAKKPPSNDDEASLGKIVTLMSVDTQRLREIVAYIPWLFITPLEIVACVLALFYILGWSAISGVAIMIISIPVVGMISKVQYKAGDVYMEKMDSRVGVVNELLQGIRIIKYFGWEGEFANKVNKARSAELWSLVLIFISNMLGSLAWDSIPILVSFFTFMTFTVVAGNTLTATIAFTSLSLFMTLRFPLMVFPSMLMDAVQALVSIRRIETFLAHPDLEKYQTGRESGSGHNWEYTAAHPGFEHASFTWENQAMSPEAKTAKDNVAEENTFEAASPPSLSVHDPLLSNTTVSNASQHHHFVLSDVHISLPVGALTTIVGLTGAGKSSITQALLGEMCTLKGRSVFPSVYSRTAPDFHQHDTGVAYVAQTAWLQNATIKSNILFGQPYDAVRYTRVIEACALTKDLATLPAGDLTEIGEKGINMSGGQKQRISLARACYSRAQSVILDDPLSAVDAPTALHLFEQCIKGLLSDRTVILVTHATGLVLPFSNYIVYVKNGRVAAQGTPEEIQAQLGTNSTDVFGNYLLDAIKGEKIEGEVSLTTSDDDSAPLAVVGDTKAEIAKGKLVDDETKQSGSVKSAIYMRYLYAVGGYLFLVMYVLLCTSGRTLQAMNDLWLKVWADSYSSNTQLNTTVLFAPDLSIMRSTVQTLSISQPIIETKTATYSPAYYIWVYGALGLSIVVCEQLILGLYAFGSYRASKEMHASLLNRILNAPMRFFDTTPIGRILNRFSKDIESIDTQVGQSTQEFVGSVFQTLCILVVVTSVSPIFPLLFIPVTLVFYQIARVFLLASRELRRLESVSQSPLYAKFSETLQGAATIRAFAAEDQFIKENMELVDRNHQAHFYLWACNRWLGIRCELAASTMVLMTTISLVMARDYLDPGLAGLCIAYSLELVFGFVWITRSHARMEMNMNAVERIDEYLNIEQDAAAVVDDYRPADQWPEQGCIEFKELCIRYSPEQPLVLDKVTFTVGAFEKVGIVGRTGAGKSTLSLAMFRIVPHDSGTILIDGMDIGKMGLWDLRSRLTIIPQDPVLFSGTVRSNLDPFDKHDDAALWTALKRVHFLESMQTRPGHSNGVNDQLANVSIDSSATLGHLFSDQNRSGDTSPSPTVIDEGLSHAQAEHNTITASSKGFSLELPVQENGTNFSQGQRQLLCLARALLQASRVIVLDEATASVDHSTDSRIQETIRTEFSNASVLTIAHRLSTVMDHDKILVLEQGKLAQYGLPHDLLQNKTGLLYQMCVESGEMDLLVSIAAAKAQSVSGLKQ</sequence>
<feature type="compositionally biased region" description="Low complexity" evidence="9">
    <location>
        <begin position="99"/>
        <end position="108"/>
    </location>
</feature>
<keyword evidence="7 10" id="KW-1133">Transmembrane helix</keyword>
<dbReference type="Proteomes" id="UP001648503">
    <property type="component" value="Unassembled WGS sequence"/>
</dbReference>
<dbReference type="InterPro" id="IPR050173">
    <property type="entry name" value="ABC_transporter_C-like"/>
</dbReference>
<keyword evidence="2" id="KW-0813">Transport</keyword>
<keyword evidence="5" id="KW-0547">Nucleotide-binding</keyword>
<evidence type="ECO:0000256" key="6">
    <source>
        <dbReference type="ARBA" id="ARBA00022840"/>
    </source>
</evidence>
<dbReference type="Gene3D" id="1.20.1560.10">
    <property type="entry name" value="ABC transporter type 1, transmembrane domain"/>
    <property type="match status" value="2"/>
</dbReference>
<evidence type="ECO:0000259" key="12">
    <source>
        <dbReference type="PROSITE" id="PS50929"/>
    </source>
</evidence>
<evidence type="ECO:0000256" key="7">
    <source>
        <dbReference type="ARBA" id="ARBA00022989"/>
    </source>
</evidence>
<evidence type="ECO:0000313" key="13">
    <source>
        <dbReference type="EMBL" id="KAH6597465.1"/>
    </source>
</evidence>
<dbReference type="CDD" id="cd18596">
    <property type="entry name" value="ABC_6TM_VMR1_D1_like"/>
    <property type="match status" value="1"/>
</dbReference>
<comment type="subcellular location">
    <subcellularLocation>
        <location evidence="1">Membrane</location>
    </subcellularLocation>
</comment>
<dbReference type="SUPFAM" id="SSF90123">
    <property type="entry name" value="ABC transporter transmembrane region"/>
    <property type="match status" value="2"/>
</dbReference>
<dbReference type="CDD" id="cd03250">
    <property type="entry name" value="ABCC_MRP_domain1"/>
    <property type="match status" value="1"/>
</dbReference>
<feature type="transmembrane region" description="Helical" evidence="10">
    <location>
        <begin position="1360"/>
        <end position="1380"/>
    </location>
</feature>
<feature type="transmembrane region" description="Helical" evidence="10">
    <location>
        <begin position="1337"/>
        <end position="1354"/>
    </location>
</feature>
<keyword evidence="4" id="KW-0677">Repeat</keyword>
<dbReference type="PANTHER" id="PTHR24223:SF353">
    <property type="entry name" value="ABC TRANSPORTER ATP-BINDING PROTEIN_PERMEASE VMR1-RELATED"/>
    <property type="match status" value="1"/>
</dbReference>
<dbReference type="InterPro" id="IPR011527">
    <property type="entry name" value="ABC1_TM_dom"/>
</dbReference>
<evidence type="ECO:0000256" key="2">
    <source>
        <dbReference type="ARBA" id="ARBA00022448"/>
    </source>
</evidence>
<evidence type="ECO:0000256" key="10">
    <source>
        <dbReference type="SAM" id="Phobius"/>
    </source>
</evidence>
<keyword evidence="14" id="KW-1185">Reference proteome</keyword>
<feature type="transmembrane region" description="Helical" evidence="10">
    <location>
        <begin position="639"/>
        <end position="665"/>
    </location>
</feature>
<feature type="transmembrane region" description="Helical" evidence="10">
    <location>
        <begin position="1061"/>
        <end position="1080"/>
    </location>
</feature>
<feature type="domain" description="ABC transporter" evidence="11">
    <location>
        <begin position="766"/>
        <end position="1002"/>
    </location>
</feature>
<evidence type="ECO:0000313" key="14">
    <source>
        <dbReference type="Proteomes" id="UP001648503"/>
    </source>
</evidence>
<feature type="domain" description="ABC transporter" evidence="11">
    <location>
        <begin position="1425"/>
        <end position="1720"/>
    </location>
</feature>
<dbReference type="PROSITE" id="PS50893">
    <property type="entry name" value="ABC_TRANSPORTER_2"/>
    <property type="match status" value="2"/>
</dbReference>
<reference evidence="13 14" key="1">
    <citation type="submission" date="2021-02" db="EMBL/GenBank/DDBJ databases">
        <title>Variation within the Batrachochytrium salamandrivorans European outbreak.</title>
        <authorList>
            <person name="Kelly M."/>
            <person name="Pasmans F."/>
            <person name="Shea T.P."/>
            <person name="Munoz J.F."/>
            <person name="Carranza S."/>
            <person name="Cuomo C.A."/>
            <person name="Martel A."/>
        </authorList>
    </citation>
    <scope>NUCLEOTIDE SEQUENCE [LARGE SCALE GENOMIC DNA]</scope>
    <source>
        <strain evidence="13 14">AMFP18/2</strain>
    </source>
</reference>
<evidence type="ECO:0000256" key="1">
    <source>
        <dbReference type="ARBA" id="ARBA00004370"/>
    </source>
</evidence>
<feature type="transmembrane region" description="Helical" evidence="10">
    <location>
        <begin position="1146"/>
        <end position="1171"/>
    </location>
</feature>
<feature type="transmembrane region" description="Helical" evidence="10">
    <location>
        <begin position="399"/>
        <end position="419"/>
    </location>
</feature>
<keyword evidence="8 10" id="KW-0472">Membrane</keyword>
<feature type="transmembrane region" description="Helical" evidence="10">
    <location>
        <begin position="610"/>
        <end position="627"/>
    </location>
</feature>
<feature type="transmembrane region" description="Helical" evidence="10">
    <location>
        <begin position="355"/>
        <end position="379"/>
    </location>
</feature>
<dbReference type="Gene3D" id="3.40.50.300">
    <property type="entry name" value="P-loop containing nucleotide triphosphate hydrolases"/>
    <property type="match status" value="2"/>
</dbReference>
<dbReference type="InterPro" id="IPR027417">
    <property type="entry name" value="P-loop_NTPase"/>
</dbReference>
<keyword evidence="6" id="KW-0067">ATP-binding</keyword>
<dbReference type="SUPFAM" id="SSF52540">
    <property type="entry name" value="P-loop containing nucleoside triphosphate hydrolases"/>
    <property type="match status" value="2"/>
</dbReference>
<dbReference type="PANTHER" id="PTHR24223">
    <property type="entry name" value="ATP-BINDING CASSETTE SUB-FAMILY C"/>
    <property type="match status" value="1"/>
</dbReference>
<feature type="transmembrane region" description="Helical" evidence="10">
    <location>
        <begin position="175"/>
        <end position="197"/>
    </location>
</feature>
<evidence type="ECO:0000256" key="8">
    <source>
        <dbReference type="ARBA" id="ARBA00023136"/>
    </source>
</evidence>
<dbReference type="Pfam" id="PF00005">
    <property type="entry name" value="ABC_tran"/>
    <property type="match status" value="2"/>
</dbReference>
<feature type="transmembrane region" description="Helical" evidence="10">
    <location>
        <begin position="541"/>
        <end position="562"/>
    </location>
</feature>
<organism evidence="13 14">
    <name type="scientific">Batrachochytrium salamandrivorans</name>
    <dbReference type="NCBI Taxonomy" id="1357716"/>
    <lineage>
        <taxon>Eukaryota</taxon>
        <taxon>Fungi</taxon>
        <taxon>Fungi incertae sedis</taxon>
        <taxon>Chytridiomycota</taxon>
        <taxon>Chytridiomycota incertae sedis</taxon>
        <taxon>Chytridiomycetes</taxon>
        <taxon>Rhizophydiales</taxon>
        <taxon>Rhizophydiales incertae sedis</taxon>
        <taxon>Batrachochytrium</taxon>
    </lineage>
</organism>
<evidence type="ECO:0000256" key="3">
    <source>
        <dbReference type="ARBA" id="ARBA00022692"/>
    </source>
</evidence>
<dbReference type="CDD" id="cd03244">
    <property type="entry name" value="ABCC_MRP_domain2"/>
    <property type="match status" value="1"/>
</dbReference>
<dbReference type="CDD" id="cd18604">
    <property type="entry name" value="ABC_6TM_VMR1_D2_like"/>
    <property type="match status" value="1"/>
</dbReference>
<feature type="region of interest" description="Disordered" evidence="9">
    <location>
        <begin position="90"/>
        <end position="119"/>
    </location>
</feature>
<proteinExistence type="predicted"/>
<feature type="domain" description="ABC transmembrane type-1" evidence="12">
    <location>
        <begin position="365"/>
        <end position="681"/>
    </location>
</feature>